<gene>
    <name evidence="1" type="ORF">HMPREF3226_02507</name>
</gene>
<reference evidence="2" key="1">
    <citation type="submission" date="2016-01" db="EMBL/GenBank/DDBJ databases">
        <authorList>
            <person name="Mitreva M."/>
            <person name="Pepin K.H."/>
            <person name="Mihindukulasuriya K.A."/>
            <person name="Fulton R."/>
            <person name="Fronick C."/>
            <person name="O'Laughlin M."/>
            <person name="Miner T."/>
            <person name="Herter B."/>
            <person name="Rosa B.A."/>
            <person name="Cordes M."/>
            <person name="Tomlinson C."/>
            <person name="Wollam A."/>
            <person name="Palsikar V.B."/>
            <person name="Mardis E.R."/>
            <person name="Wilson R.K."/>
        </authorList>
    </citation>
    <scope>NUCLEOTIDE SEQUENCE [LARGE SCALE GENOMIC DNA]</scope>
    <source>
        <strain evidence="2">MJR7716</strain>
    </source>
</reference>
<evidence type="ECO:0000313" key="2">
    <source>
        <dbReference type="Proteomes" id="UP000070533"/>
    </source>
</evidence>
<dbReference type="AlphaFoldDB" id="A0A133PVP1"/>
<dbReference type="Proteomes" id="UP000070533">
    <property type="component" value="Unassembled WGS sequence"/>
</dbReference>
<dbReference type="PATRIC" id="fig|28128.5.peg.2575"/>
<name>A0A133PVP1_9BACT</name>
<proteinExistence type="predicted"/>
<protein>
    <submittedName>
        <fullName evidence="1">Uncharacterized protein</fullName>
    </submittedName>
</protein>
<dbReference type="EMBL" id="LRQG01000222">
    <property type="protein sequence ID" value="KXA33437.1"/>
    <property type="molecule type" value="Genomic_DNA"/>
</dbReference>
<sequence length="40" mass="4659">MKFTCLCVAMRIANSTGDVTKVRKKIQQTHSFACDIRNRW</sequence>
<comment type="caution">
    <text evidence="1">The sequence shown here is derived from an EMBL/GenBank/DDBJ whole genome shotgun (WGS) entry which is preliminary data.</text>
</comment>
<organism evidence="1 2">
    <name type="scientific">Prevotella corporis</name>
    <dbReference type="NCBI Taxonomy" id="28128"/>
    <lineage>
        <taxon>Bacteria</taxon>
        <taxon>Pseudomonadati</taxon>
        <taxon>Bacteroidota</taxon>
        <taxon>Bacteroidia</taxon>
        <taxon>Bacteroidales</taxon>
        <taxon>Prevotellaceae</taxon>
        <taxon>Prevotella</taxon>
    </lineage>
</organism>
<dbReference type="STRING" id="28128.HMPREF3226_02507"/>
<keyword evidence="2" id="KW-1185">Reference proteome</keyword>
<accession>A0A133PVP1</accession>
<evidence type="ECO:0000313" key="1">
    <source>
        <dbReference type="EMBL" id="KXA33437.1"/>
    </source>
</evidence>